<dbReference type="InterPro" id="IPR011990">
    <property type="entry name" value="TPR-like_helical_dom_sf"/>
</dbReference>
<dbReference type="EMBL" id="JBHSBL010000013">
    <property type="protein sequence ID" value="MFC4065783.1"/>
    <property type="molecule type" value="Genomic_DNA"/>
</dbReference>
<protein>
    <submittedName>
        <fullName evidence="1">Tetratricopeptide repeat protein</fullName>
    </submittedName>
</protein>
<evidence type="ECO:0000313" key="1">
    <source>
        <dbReference type="EMBL" id="MFC4065783.1"/>
    </source>
</evidence>
<dbReference type="Proteomes" id="UP001595867">
    <property type="component" value="Unassembled WGS sequence"/>
</dbReference>
<dbReference type="Gene3D" id="1.25.40.10">
    <property type="entry name" value="Tetratricopeptide repeat domain"/>
    <property type="match status" value="1"/>
</dbReference>
<gene>
    <name evidence="1" type="ORF">ACFO0C_12650</name>
</gene>
<name>A0ABV8ISD3_9ACTN</name>
<organism evidence="1 2">
    <name type="scientific">Actinoplanes subglobosus</name>
    <dbReference type="NCBI Taxonomy" id="1547892"/>
    <lineage>
        <taxon>Bacteria</taxon>
        <taxon>Bacillati</taxon>
        <taxon>Actinomycetota</taxon>
        <taxon>Actinomycetes</taxon>
        <taxon>Micromonosporales</taxon>
        <taxon>Micromonosporaceae</taxon>
        <taxon>Actinoplanes</taxon>
    </lineage>
</organism>
<proteinExistence type="predicted"/>
<dbReference type="RefSeq" id="WP_378066770.1">
    <property type="nucleotide sequence ID" value="NZ_JBHSBL010000013.1"/>
</dbReference>
<evidence type="ECO:0000313" key="2">
    <source>
        <dbReference type="Proteomes" id="UP001595867"/>
    </source>
</evidence>
<keyword evidence="2" id="KW-1185">Reference proteome</keyword>
<dbReference type="Pfam" id="PF13374">
    <property type="entry name" value="TPR_10"/>
    <property type="match status" value="1"/>
</dbReference>
<accession>A0ABV8ISD3</accession>
<comment type="caution">
    <text evidence="1">The sequence shown here is derived from an EMBL/GenBank/DDBJ whole genome shotgun (WGS) entry which is preliminary data.</text>
</comment>
<dbReference type="SUPFAM" id="SSF48452">
    <property type="entry name" value="TPR-like"/>
    <property type="match status" value="1"/>
</dbReference>
<reference evidence="2" key="1">
    <citation type="journal article" date="2019" name="Int. J. Syst. Evol. Microbiol.">
        <title>The Global Catalogue of Microorganisms (GCM) 10K type strain sequencing project: providing services to taxonomists for standard genome sequencing and annotation.</title>
        <authorList>
            <consortium name="The Broad Institute Genomics Platform"/>
            <consortium name="The Broad Institute Genome Sequencing Center for Infectious Disease"/>
            <person name="Wu L."/>
            <person name="Ma J."/>
        </authorList>
    </citation>
    <scope>NUCLEOTIDE SEQUENCE [LARGE SCALE GENOMIC DNA]</scope>
    <source>
        <strain evidence="2">TBRC 5832</strain>
    </source>
</reference>
<sequence>MSWWSGRRRRSIEAAAALHESGVEAGRNGDLRNAVPLLTKALEMYEALEPDYQASQGAARTLWRLATVQVEIDGAAVASETAAKAAKRWEALLAGPGAADITVLRELTRCHTDLCILNLQSGAGEQAIADGKRAVDLAERLVRDGHPEGRTELGTARHNLAVALFETGETAGAAKVAAAAVMVRQQLAEAAPHPSLADWEHANSLVLSGRIYRALGQAPFAATAFTRALELASSLGRAGGAMAVHILQQLRDLTEEHPGILDHLALRSDTDGAP</sequence>